<keyword evidence="2" id="KW-1185">Reference proteome</keyword>
<comment type="caution">
    <text evidence="1">The sequence shown here is derived from an EMBL/GenBank/DDBJ whole genome shotgun (WGS) entry which is preliminary data.</text>
</comment>
<name>A0A482WF53_LAOST</name>
<dbReference type="AlphaFoldDB" id="A0A482WF53"/>
<proteinExistence type="predicted"/>
<evidence type="ECO:0000313" key="1">
    <source>
        <dbReference type="EMBL" id="RZF31846.1"/>
    </source>
</evidence>
<accession>A0A482WF53</accession>
<evidence type="ECO:0000313" key="2">
    <source>
        <dbReference type="Proteomes" id="UP000291343"/>
    </source>
</evidence>
<dbReference type="Proteomes" id="UP000291343">
    <property type="component" value="Unassembled WGS sequence"/>
</dbReference>
<dbReference type="InParanoid" id="A0A482WF53"/>
<dbReference type="OrthoDB" id="2016263at2759"/>
<reference evidence="1 2" key="1">
    <citation type="journal article" date="2017" name="Gigascience">
        <title>Genome sequence of the small brown planthopper, Laodelphax striatellus.</title>
        <authorList>
            <person name="Zhu J."/>
            <person name="Jiang F."/>
            <person name="Wang X."/>
            <person name="Yang P."/>
            <person name="Bao Y."/>
            <person name="Zhao W."/>
            <person name="Wang W."/>
            <person name="Lu H."/>
            <person name="Wang Q."/>
            <person name="Cui N."/>
            <person name="Li J."/>
            <person name="Chen X."/>
            <person name="Luo L."/>
            <person name="Yu J."/>
            <person name="Kang L."/>
            <person name="Cui F."/>
        </authorList>
    </citation>
    <scope>NUCLEOTIDE SEQUENCE [LARGE SCALE GENOMIC DNA]</scope>
    <source>
        <strain evidence="1">Lst14</strain>
    </source>
</reference>
<organism evidence="1 2">
    <name type="scientific">Laodelphax striatellus</name>
    <name type="common">Small brown planthopper</name>
    <name type="synonym">Delphax striatella</name>
    <dbReference type="NCBI Taxonomy" id="195883"/>
    <lineage>
        <taxon>Eukaryota</taxon>
        <taxon>Metazoa</taxon>
        <taxon>Ecdysozoa</taxon>
        <taxon>Arthropoda</taxon>
        <taxon>Hexapoda</taxon>
        <taxon>Insecta</taxon>
        <taxon>Pterygota</taxon>
        <taxon>Neoptera</taxon>
        <taxon>Paraneoptera</taxon>
        <taxon>Hemiptera</taxon>
        <taxon>Auchenorrhyncha</taxon>
        <taxon>Fulgoroidea</taxon>
        <taxon>Delphacidae</taxon>
        <taxon>Criomorphinae</taxon>
        <taxon>Laodelphax</taxon>
    </lineage>
</organism>
<dbReference type="EMBL" id="QKKF02038125">
    <property type="protein sequence ID" value="RZF31846.1"/>
    <property type="molecule type" value="Genomic_DNA"/>
</dbReference>
<sequence>MPSKNLQGKDRIAVIAKQLNDFIYVYNRETDSLALALASTITPSHADSRHHIPNRLFSLFLPVANESDLEEVLTTNAKLYKCAQVFLGRCGPSPRKLHTLGLLQSIGIGHGPQDKVRL</sequence>
<protein>
    <submittedName>
        <fullName evidence="1">Uncharacterized protein</fullName>
    </submittedName>
</protein>
<dbReference type="STRING" id="195883.A0A482WF53"/>
<gene>
    <name evidence="1" type="ORF">LSTR_LSTR017337</name>
</gene>